<comment type="subcellular location">
    <subcellularLocation>
        <location evidence="1">Endoplasmic reticulum membrane</location>
        <topology evidence="1">Multi-pass membrane protein</topology>
    </subcellularLocation>
</comment>
<dbReference type="Pfam" id="PF03839">
    <property type="entry name" value="Sec62"/>
    <property type="match status" value="1"/>
</dbReference>
<keyword evidence="4" id="KW-0813">Transport</keyword>
<evidence type="ECO:0000313" key="14">
    <source>
        <dbReference type="Proteomes" id="UP000289886"/>
    </source>
</evidence>
<reference evidence="13 14" key="1">
    <citation type="submission" date="2019-01" db="EMBL/GenBank/DDBJ databases">
        <title>Draft Genome and Complete Hox-Cluster Characterization of the Sterlet Sturgeon (Acipenser ruthenus).</title>
        <authorList>
            <person name="Wei Q."/>
        </authorList>
    </citation>
    <scope>NUCLEOTIDE SEQUENCE [LARGE SCALE GENOMIC DNA]</scope>
    <source>
        <strain evidence="13">WHYD16114868_AA</strain>
        <tissue evidence="13">Blood</tissue>
    </source>
</reference>
<evidence type="ECO:0000256" key="9">
    <source>
        <dbReference type="ARBA" id="ARBA00023010"/>
    </source>
</evidence>
<feature type="compositionally biased region" description="Acidic residues" evidence="11">
    <location>
        <begin position="363"/>
        <end position="381"/>
    </location>
</feature>
<evidence type="ECO:0000256" key="3">
    <source>
        <dbReference type="ARBA" id="ARBA00021257"/>
    </source>
</evidence>
<evidence type="ECO:0000256" key="10">
    <source>
        <dbReference type="ARBA" id="ARBA00023136"/>
    </source>
</evidence>
<feature type="transmembrane region" description="Helical" evidence="12">
    <location>
        <begin position="201"/>
        <end position="232"/>
    </location>
</feature>
<evidence type="ECO:0000256" key="2">
    <source>
        <dbReference type="ARBA" id="ARBA00010604"/>
    </source>
</evidence>
<feature type="region of interest" description="Disordered" evidence="11">
    <location>
        <begin position="263"/>
        <end position="389"/>
    </location>
</feature>
<evidence type="ECO:0000256" key="7">
    <source>
        <dbReference type="ARBA" id="ARBA00022927"/>
    </source>
</evidence>
<evidence type="ECO:0000256" key="6">
    <source>
        <dbReference type="ARBA" id="ARBA00022824"/>
    </source>
</evidence>
<dbReference type="Proteomes" id="UP000289886">
    <property type="component" value="Unassembled WGS sequence"/>
</dbReference>
<proteinExistence type="inferred from homology"/>
<dbReference type="GO" id="GO:0031204">
    <property type="term" value="P:post-translational protein targeting to membrane, translocation"/>
    <property type="evidence" value="ECO:0007669"/>
    <property type="project" value="TreeGrafter"/>
</dbReference>
<feature type="compositionally biased region" description="Basic and acidic residues" evidence="11">
    <location>
        <begin position="350"/>
        <end position="362"/>
    </location>
</feature>
<evidence type="ECO:0000313" key="13">
    <source>
        <dbReference type="EMBL" id="RXM28227.1"/>
    </source>
</evidence>
<keyword evidence="6" id="KW-0256">Endoplasmic reticulum</keyword>
<keyword evidence="10 12" id="KW-0472">Membrane</keyword>
<evidence type="ECO:0000256" key="11">
    <source>
        <dbReference type="SAM" id="MobiDB-lite"/>
    </source>
</evidence>
<dbReference type="EMBL" id="SCEB01215691">
    <property type="protein sequence ID" value="RXM28227.1"/>
    <property type="molecule type" value="Genomic_DNA"/>
</dbReference>
<comment type="similarity">
    <text evidence="2">Belongs to the SEC62 family.</text>
</comment>
<feature type="transmembrane region" description="Helical" evidence="12">
    <location>
        <begin position="174"/>
        <end position="195"/>
    </location>
</feature>
<gene>
    <name evidence="13" type="ORF">EOD39_0578</name>
</gene>
<keyword evidence="8 12" id="KW-1133">Transmembrane helix</keyword>
<comment type="caution">
    <text evidence="13">The sequence shown here is derived from an EMBL/GenBank/DDBJ whole genome shotgun (WGS) entry which is preliminary data.</text>
</comment>
<feature type="compositionally biased region" description="Basic and acidic residues" evidence="11">
    <location>
        <begin position="23"/>
        <end position="32"/>
    </location>
</feature>
<evidence type="ECO:0000256" key="12">
    <source>
        <dbReference type="SAM" id="Phobius"/>
    </source>
</evidence>
<dbReference type="InterPro" id="IPR004728">
    <property type="entry name" value="Sec62"/>
</dbReference>
<evidence type="ECO:0000256" key="8">
    <source>
        <dbReference type="ARBA" id="ARBA00022989"/>
    </source>
</evidence>
<dbReference type="PANTHER" id="PTHR12443">
    <property type="entry name" value="TRANSLOCATION PROTEIN SEC62"/>
    <property type="match status" value="1"/>
</dbReference>
<accession>A0A444TZ65</accession>
<feature type="compositionally biased region" description="Basic and acidic residues" evidence="11">
    <location>
        <begin position="263"/>
        <end position="311"/>
    </location>
</feature>
<dbReference type="PANTHER" id="PTHR12443:SF9">
    <property type="entry name" value="TRANSLOCATION PROTEIN SEC62"/>
    <property type="match status" value="1"/>
</dbReference>
<keyword evidence="5 12" id="KW-0812">Transmembrane</keyword>
<feature type="region of interest" description="Disordered" evidence="11">
    <location>
        <begin position="1"/>
        <end position="32"/>
    </location>
</feature>
<dbReference type="AlphaFoldDB" id="A0A444TZ65"/>
<name>A0A444TZ65_ACIRT</name>
<evidence type="ECO:0000256" key="5">
    <source>
        <dbReference type="ARBA" id="ARBA00022692"/>
    </source>
</evidence>
<evidence type="ECO:0000256" key="1">
    <source>
        <dbReference type="ARBA" id="ARBA00004477"/>
    </source>
</evidence>
<protein>
    <recommendedName>
        <fullName evidence="3">Translocation protein SEC62</fullName>
    </recommendedName>
</protein>
<keyword evidence="14" id="KW-1185">Reference proteome</keyword>
<keyword evidence="9" id="KW-0811">Translocation</keyword>
<dbReference type="GO" id="GO:0005789">
    <property type="term" value="C:endoplasmic reticulum membrane"/>
    <property type="evidence" value="ECO:0007669"/>
    <property type="project" value="UniProtKB-SubCell"/>
</dbReference>
<organism evidence="13 14">
    <name type="scientific">Acipenser ruthenus</name>
    <name type="common">Sterlet sturgeon</name>
    <dbReference type="NCBI Taxonomy" id="7906"/>
    <lineage>
        <taxon>Eukaryota</taxon>
        <taxon>Metazoa</taxon>
        <taxon>Chordata</taxon>
        <taxon>Craniata</taxon>
        <taxon>Vertebrata</taxon>
        <taxon>Euteleostomi</taxon>
        <taxon>Actinopterygii</taxon>
        <taxon>Chondrostei</taxon>
        <taxon>Acipenseriformes</taxon>
        <taxon>Acipenseridae</taxon>
        <taxon>Acipenser</taxon>
    </lineage>
</organism>
<sequence>MRHVTRRQNWRNMAERRKHKKRIQEPGDPTKEENAVAKYLRFNCPTKSTNMIGHRVDYFIASKAVDCLLDSKWAKAKKGDEALFTTRESVVDYCNRQCLSGSSFSLLAFLWCKEMTPNQGLNGLIGMKDESPGTPKKKKETKKKFKLEPNEDQIFLDGNEVYVWIYDPVHVKTFAMGLILVIAVITATLFPLWPAEMRVGVYYLSVAAGCFVASILLLAVARCILFLIIWVLTGGRHHFWFLPNLTADVGFIDSFRPLYTHEYKGPRSDSKKSINDKAEDAVKPQKLDSVEKSDSEKKEKEAKGEAEDENGKAPGSLAAEGSAGERQSDTDSDRKEDDGSQHSNGNDFEMITREELEQHTDEGDAEEEGEYEEEEEEDDDETKPLHKKT</sequence>
<feature type="compositionally biased region" description="Basic and acidic residues" evidence="11">
    <location>
        <begin position="326"/>
        <end position="340"/>
    </location>
</feature>
<evidence type="ECO:0000256" key="4">
    <source>
        <dbReference type="ARBA" id="ARBA00022448"/>
    </source>
</evidence>
<keyword evidence="7" id="KW-0653">Protein transport</keyword>